<feature type="signal peptide" evidence="1">
    <location>
        <begin position="1"/>
        <end position="23"/>
    </location>
</feature>
<keyword evidence="1" id="KW-0732">Signal</keyword>
<accession>A0A4Z0PI13</accession>
<reference evidence="2 3" key="1">
    <citation type="submission" date="2019-04" db="EMBL/GenBank/DDBJ databases">
        <authorList>
            <person name="Feng G."/>
            <person name="Zhang J."/>
            <person name="Zhu H."/>
        </authorList>
    </citation>
    <scope>NUCLEOTIDE SEQUENCE [LARGE SCALE GENOMIC DNA]</scope>
    <source>
        <strain evidence="2 3">JCM 17223</strain>
    </source>
</reference>
<evidence type="ECO:0000313" key="3">
    <source>
        <dbReference type="Proteomes" id="UP000297739"/>
    </source>
</evidence>
<feature type="chain" id="PRO_5021314157" evidence="1">
    <location>
        <begin position="24"/>
        <end position="267"/>
    </location>
</feature>
<comment type="caution">
    <text evidence="2">The sequence shown here is derived from an EMBL/GenBank/DDBJ whole genome shotgun (WGS) entry which is preliminary data.</text>
</comment>
<sequence>MPHVFRWLALLGLLALSSVPGQAQQIPATILSAYRPMPVQYGGLGRGLSFDQFRLLTLHRNGDWLTTLPDGVPLPPIVLFYQTSSKQKLRFVLEDKAHGQQAQVFTLANLTLSGNALGNLDRILFPSRDSLRPKNNNSDVFLGAISVVGQAPTEPVWQFAVENAQQIVAAPLRGTVSNGKQIIQFSEVIDDALSYADQGGMAAALLAAQVHHGFIFTYQGKAIAALALPDLSRRARSIYWVRKDLDPALQLVVASMSTTLLLRPDLK</sequence>
<dbReference type="AlphaFoldDB" id="A0A4Z0PI13"/>
<keyword evidence="3" id="KW-1185">Reference proteome</keyword>
<dbReference type="EMBL" id="SRLD01000046">
    <property type="protein sequence ID" value="TGE13931.1"/>
    <property type="molecule type" value="Genomic_DNA"/>
</dbReference>
<dbReference type="OrthoDB" id="9820764at2"/>
<evidence type="ECO:0000256" key="1">
    <source>
        <dbReference type="SAM" id="SignalP"/>
    </source>
</evidence>
<dbReference type="RefSeq" id="WP_135499253.1">
    <property type="nucleotide sequence ID" value="NZ_SRLD01000046.1"/>
</dbReference>
<gene>
    <name evidence="2" type="ORF">E5J99_18225</name>
</gene>
<organism evidence="2 3">
    <name type="scientific">Hymenobacter elongatus</name>
    <dbReference type="NCBI Taxonomy" id="877208"/>
    <lineage>
        <taxon>Bacteria</taxon>
        <taxon>Pseudomonadati</taxon>
        <taxon>Bacteroidota</taxon>
        <taxon>Cytophagia</taxon>
        <taxon>Cytophagales</taxon>
        <taxon>Hymenobacteraceae</taxon>
        <taxon>Hymenobacter</taxon>
    </lineage>
</organism>
<protein>
    <submittedName>
        <fullName evidence="2">Uncharacterized protein</fullName>
    </submittedName>
</protein>
<evidence type="ECO:0000313" key="2">
    <source>
        <dbReference type="EMBL" id="TGE13931.1"/>
    </source>
</evidence>
<name>A0A4Z0PI13_9BACT</name>
<proteinExistence type="predicted"/>
<dbReference type="Proteomes" id="UP000297739">
    <property type="component" value="Unassembled WGS sequence"/>
</dbReference>